<reference evidence="1 2" key="1">
    <citation type="submission" date="2020-04" db="EMBL/GenBank/DDBJ databases">
        <authorList>
            <person name="Zhang R."/>
            <person name="Schippers A."/>
        </authorList>
    </citation>
    <scope>NUCLEOTIDE SEQUENCE [LARGE SCALE GENOMIC DNA]</scope>
    <source>
        <strain evidence="1 2">DSM 109850</strain>
    </source>
</reference>
<evidence type="ECO:0000313" key="2">
    <source>
        <dbReference type="Proteomes" id="UP000533476"/>
    </source>
</evidence>
<organism evidence="1 2">
    <name type="scientific">Sulfobacillus harzensis</name>
    <dbReference type="NCBI Taxonomy" id="2729629"/>
    <lineage>
        <taxon>Bacteria</taxon>
        <taxon>Bacillati</taxon>
        <taxon>Bacillota</taxon>
        <taxon>Clostridia</taxon>
        <taxon>Eubacteriales</taxon>
        <taxon>Clostridiales Family XVII. Incertae Sedis</taxon>
        <taxon>Sulfobacillus</taxon>
    </lineage>
</organism>
<proteinExistence type="predicted"/>
<dbReference type="Proteomes" id="UP000533476">
    <property type="component" value="Unassembled WGS sequence"/>
</dbReference>
<dbReference type="AlphaFoldDB" id="A0A7Y0L856"/>
<dbReference type="EMBL" id="JABBVZ010000190">
    <property type="protein sequence ID" value="NMP24985.1"/>
    <property type="molecule type" value="Genomic_DNA"/>
</dbReference>
<dbReference type="RefSeq" id="WP_169103187.1">
    <property type="nucleotide sequence ID" value="NZ_JABBVZ010000190.1"/>
</dbReference>
<keyword evidence="2" id="KW-1185">Reference proteome</keyword>
<comment type="caution">
    <text evidence="1">The sequence shown here is derived from an EMBL/GenBank/DDBJ whole genome shotgun (WGS) entry which is preliminary data.</text>
</comment>
<evidence type="ECO:0000313" key="1">
    <source>
        <dbReference type="EMBL" id="NMP24985.1"/>
    </source>
</evidence>
<accession>A0A7Y0L856</accession>
<protein>
    <submittedName>
        <fullName evidence="1">Uncharacterized protein</fullName>
    </submittedName>
</protein>
<name>A0A7Y0L856_9FIRM</name>
<sequence length="67" mass="7516">MDRGVLDAKDVDPSRIASEISQRQSISGNRILIHIKHWRAADYAIAVDGYGAAYMGAELCWRWSPIL</sequence>
<gene>
    <name evidence="1" type="ORF">HIJ39_22005</name>
</gene>